<sequence>MFFTFRFPLREEITRKFILYAGPADFSRRGIGERVVDTMPSAIDHNLRFCRDASELMPYQLVPDSNTEHPAPQTGGTQIERATGGRGDVAIRALASHQSELGSVPDGLAPGLGIVPDEATGRRIFSGISRYPRSCIQAPLNTSLHPQRVYNEVSFAIGSELIRHALDESTPIADLQGNKKRIPYCKIWGNAGTTANEQTSEGNARFALLFGIRLNFTVLYELEPASFLHWLLHICKDTPSLTELHMIGYTTVKCSFIGAESLRVSHKVWSNDKPVSLLAFHPGDPGSIPNRLTPDFRMYESFREMPLVGGFSRGYPVSTALSFRRCSILTSINLIGSQVLDVKSPVSLLTSHHGEPGLILSRANPRLPHVGIVPDDVAGWRIFSGITRFPHPCISVLLHSQDPVVKSCPNLSTKLEQLRWTKIGIVAWKVPPRLNNVVVPLMWAYPFVDWLREAMKRILCLIGFCLLPEIPYWLGCRPASRLPRPDRRMVFRQFSYFLLSGRPRALFIVRASSKDDPEMIFLGVGLGGRGFESVIDGDSVLWDICPQGKEWNLKLESICDHAY</sequence>
<evidence type="ECO:0008006" key="3">
    <source>
        <dbReference type="Google" id="ProtNLM"/>
    </source>
</evidence>
<keyword evidence="2" id="KW-1185">Reference proteome</keyword>
<organism evidence="1 2">
    <name type="scientific">Dryococelus australis</name>
    <dbReference type="NCBI Taxonomy" id="614101"/>
    <lineage>
        <taxon>Eukaryota</taxon>
        <taxon>Metazoa</taxon>
        <taxon>Ecdysozoa</taxon>
        <taxon>Arthropoda</taxon>
        <taxon>Hexapoda</taxon>
        <taxon>Insecta</taxon>
        <taxon>Pterygota</taxon>
        <taxon>Neoptera</taxon>
        <taxon>Polyneoptera</taxon>
        <taxon>Phasmatodea</taxon>
        <taxon>Verophasmatodea</taxon>
        <taxon>Anareolatae</taxon>
        <taxon>Phasmatidae</taxon>
        <taxon>Eurycanthinae</taxon>
        <taxon>Dryococelus</taxon>
    </lineage>
</organism>
<evidence type="ECO:0000313" key="1">
    <source>
        <dbReference type="EMBL" id="KAJ8886223.1"/>
    </source>
</evidence>
<reference evidence="1 2" key="1">
    <citation type="submission" date="2023-02" db="EMBL/GenBank/DDBJ databases">
        <title>LHISI_Scaffold_Assembly.</title>
        <authorList>
            <person name="Stuart O.P."/>
            <person name="Cleave R."/>
            <person name="Magrath M.J.L."/>
            <person name="Mikheyev A.S."/>
        </authorList>
    </citation>
    <scope>NUCLEOTIDE SEQUENCE [LARGE SCALE GENOMIC DNA]</scope>
    <source>
        <strain evidence="1">Daus_M_001</strain>
        <tissue evidence="1">Leg muscle</tissue>
    </source>
</reference>
<name>A0ABQ9HQR3_9NEOP</name>
<accession>A0ABQ9HQR3</accession>
<proteinExistence type="predicted"/>
<dbReference type="EMBL" id="JARBHB010000004">
    <property type="protein sequence ID" value="KAJ8886223.1"/>
    <property type="molecule type" value="Genomic_DNA"/>
</dbReference>
<gene>
    <name evidence="1" type="ORF">PR048_012432</name>
</gene>
<protein>
    <recommendedName>
        <fullName evidence="3">N-acetyltransferase domain-containing protein</fullName>
    </recommendedName>
</protein>
<dbReference type="Proteomes" id="UP001159363">
    <property type="component" value="Chromosome X"/>
</dbReference>
<comment type="caution">
    <text evidence="1">The sequence shown here is derived from an EMBL/GenBank/DDBJ whole genome shotgun (WGS) entry which is preliminary data.</text>
</comment>
<evidence type="ECO:0000313" key="2">
    <source>
        <dbReference type="Proteomes" id="UP001159363"/>
    </source>
</evidence>